<dbReference type="Proteomes" id="UP000632273">
    <property type="component" value="Unassembled WGS sequence"/>
</dbReference>
<feature type="compositionally biased region" description="Low complexity" evidence="1">
    <location>
        <begin position="35"/>
        <end position="53"/>
    </location>
</feature>
<evidence type="ECO:0008006" key="5">
    <source>
        <dbReference type="Google" id="ProtNLM"/>
    </source>
</evidence>
<reference evidence="4" key="1">
    <citation type="journal article" date="2019" name="Int. J. Syst. Evol. Microbiol.">
        <title>The Global Catalogue of Microorganisms (GCM) 10K type strain sequencing project: providing services to taxonomists for standard genome sequencing and annotation.</title>
        <authorList>
            <consortium name="The Broad Institute Genomics Platform"/>
            <consortium name="The Broad Institute Genome Sequencing Center for Infectious Disease"/>
            <person name="Wu L."/>
            <person name="Ma J."/>
        </authorList>
    </citation>
    <scope>NUCLEOTIDE SEQUENCE [LARGE SCALE GENOMIC DNA]</scope>
    <source>
        <strain evidence="4">CGMCC 1.15197</strain>
    </source>
</reference>
<dbReference type="EMBL" id="BMHT01000002">
    <property type="protein sequence ID" value="GGF00370.1"/>
    <property type="molecule type" value="Genomic_DNA"/>
</dbReference>
<organism evidence="3 4">
    <name type="scientific">Hymenobacter cavernae</name>
    <dbReference type="NCBI Taxonomy" id="2044852"/>
    <lineage>
        <taxon>Bacteria</taxon>
        <taxon>Pseudomonadati</taxon>
        <taxon>Bacteroidota</taxon>
        <taxon>Cytophagia</taxon>
        <taxon>Cytophagales</taxon>
        <taxon>Hymenobacteraceae</taxon>
        <taxon>Hymenobacter</taxon>
    </lineage>
</organism>
<feature type="region of interest" description="Disordered" evidence="1">
    <location>
        <begin position="35"/>
        <end position="87"/>
    </location>
</feature>
<feature type="chain" id="PRO_5046692291" description="Entericidin" evidence="2">
    <location>
        <begin position="19"/>
        <end position="87"/>
    </location>
</feature>
<keyword evidence="4" id="KW-1185">Reference proteome</keyword>
<name>A0ABQ1TT25_9BACT</name>
<accession>A0ABQ1TT25</accession>
<feature type="compositionally biased region" description="Basic and acidic residues" evidence="1">
    <location>
        <begin position="74"/>
        <end position="87"/>
    </location>
</feature>
<gene>
    <name evidence="3" type="ORF">GCM10011383_09020</name>
</gene>
<evidence type="ECO:0000313" key="4">
    <source>
        <dbReference type="Proteomes" id="UP000632273"/>
    </source>
</evidence>
<dbReference type="PROSITE" id="PS51257">
    <property type="entry name" value="PROKAR_LIPOPROTEIN"/>
    <property type="match status" value="1"/>
</dbReference>
<evidence type="ECO:0000256" key="1">
    <source>
        <dbReference type="SAM" id="MobiDB-lite"/>
    </source>
</evidence>
<proteinExistence type="predicted"/>
<evidence type="ECO:0000313" key="3">
    <source>
        <dbReference type="EMBL" id="GGF00370.1"/>
    </source>
</evidence>
<sequence>MKISFKTLFVAAAFSTFAMTSCGDGDKAANATENAANATENAAENTADAAGNAVDSVKADMATEPGDTAVVQNKEADKLIEETPEKK</sequence>
<dbReference type="RefSeq" id="WP_188811458.1">
    <property type="nucleotide sequence ID" value="NZ_BMHT01000002.1"/>
</dbReference>
<comment type="caution">
    <text evidence="3">The sequence shown here is derived from an EMBL/GenBank/DDBJ whole genome shotgun (WGS) entry which is preliminary data.</text>
</comment>
<keyword evidence="2" id="KW-0732">Signal</keyword>
<protein>
    <recommendedName>
        <fullName evidence="5">Entericidin</fullName>
    </recommendedName>
</protein>
<evidence type="ECO:0000256" key="2">
    <source>
        <dbReference type="SAM" id="SignalP"/>
    </source>
</evidence>
<feature type="signal peptide" evidence="2">
    <location>
        <begin position="1"/>
        <end position="18"/>
    </location>
</feature>